<reference evidence="3 4" key="1">
    <citation type="journal article" date="2013" name="BMC Genomics">
        <title>The miniature genome of a carnivorous plant Genlisea aurea contains a low number of genes and short non-coding sequences.</title>
        <authorList>
            <person name="Leushkin E.V."/>
            <person name="Sutormin R.A."/>
            <person name="Nabieva E.R."/>
            <person name="Penin A.A."/>
            <person name="Kondrashov A.S."/>
            <person name="Logacheva M.D."/>
        </authorList>
    </citation>
    <scope>NUCLEOTIDE SEQUENCE [LARGE SCALE GENOMIC DNA]</scope>
</reference>
<keyword evidence="4" id="KW-1185">Reference proteome</keyword>
<feature type="domain" description="Reverse transcriptase zinc-binding" evidence="2">
    <location>
        <begin position="129"/>
        <end position="225"/>
    </location>
</feature>
<evidence type="ECO:0000259" key="2">
    <source>
        <dbReference type="Pfam" id="PF13966"/>
    </source>
</evidence>
<dbReference type="Pfam" id="PF13966">
    <property type="entry name" value="zf-RVT"/>
    <property type="match status" value="1"/>
</dbReference>
<dbReference type="SUPFAM" id="SSF53098">
    <property type="entry name" value="Ribonuclease H-like"/>
    <property type="match status" value="1"/>
</dbReference>
<dbReference type="AlphaFoldDB" id="S8CW68"/>
<evidence type="ECO:0000313" key="4">
    <source>
        <dbReference type="Proteomes" id="UP000015453"/>
    </source>
</evidence>
<dbReference type="InterPro" id="IPR052929">
    <property type="entry name" value="RNase_H-like_EbsB-rel"/>
</dbReference>
<evidence type="ECO:0000313" key="3">
    <source>
        <dbReference type="EMBL" id="EPS69206.1"/>
    </source>
</evidence>
<dbReference type="PANTHER" id="PTHR47074">
    <property type="entry name" value="BNAC02G40300D PROTEIN"/>
    <property type="match status" value="1"/>
</dbReference>
<dbReference type="Gene3D" id="3.30.420.10">
    <property type="entry name" value="Ribonuclease H-like superfamily/Ribonuclease H"/>
    <property type="match status" value="1"/>
</dbReference>
<dbReference type="EMBL" id="AUSU01002232">
    <property type="protein sequence ID" value="EPS69206.1"/>
    <property type="molecule type" value="Genomic_DNA"/>
</dbReference>
<gene>
    <name evidence="3" type="ORF">M569_05560</name>
</gene>
<dbReference type="InterPro" id="IPR002156">
    <property type="entry name" value="RNaseH_domain"/>
</dbReference>
<sequence>LKAKYFPHSTFLQAPLGRSPSYAWRSIHSCRDVLTGGLRWRIGDGSSIDVWKDPWIPDTFAFKPSSPAPLGMANMRVKELIISNQAEWNLSRLRQTFSSSDVHCILAIPLAKNPYPDRLIWHFTRQGEYSVKTGYQLLKSTSEMNSPGSSRSNANKILMWQALWKLKLPMRILTFNWRFGKHILPLKDSLVRRRIGTDPTCSACEEDRETWFHAFISCSFSQAVWRLGGFSMDMAGLESLHPGDWILSRFHQLHTEQFAGLLVTLWSIWRHRLDHRHNQITLDPLRTHHLIRYYMDSSVSASQEQLDPPPLPPLPQQGWERPPAGFVKLNFDSGRCTPSTTGLGGLIRDDQGRCKAWFSYEYDTQLSPEVGEAMAARKILELAVAMKFPRVFVEGDCLLVIQALTDTSSSLFSSLGNVLHDSATLMAQFEVCRISHTRRQNNAAAHHLAKCRGRSYGFGSQSIPERVELFLLSD</sequence>
<dbReference type="Pfam" id="PF13456">
    <property type="entry name" value="RVT_3"/>
    <property type="match status" value="1"/>
</dbReference>
<dbReference type="InterPro" id="IPR026960">
    <property type="entry name" value="RVT-Znf"/>
</dbReference>
<dbReference type="CDD" id="cd06222">
    <property type="entry name" value="RNase_H_like"/>
    <property type="match status" value="1"/>
</dbReference>
<dbReference type="InterPro" id="IPR036397">
    <property type="entry name" value="RNaseH_sf"/>
</dbReference>
<feature type="non-terminal residue" evidence="3">
    <location>
        <position position="474"/>
    </location>
</feature>
<name>S8CW68_9LAMI</name>
<dbReference type="InterPro" id="IPR012337">
    <property type="entry name" value="RNaseH-like_sf"/>
</dbReference>
<dbReference type="PANTHER" id="PTHR47074:SF11">
    <property type="entry name" value="REVERSE TRANSCRIPTASE-LIKE PROTEIN"/>
    <property type="match status" value="1"/>
</dbReference>
<evidence type="ECO:0008006" key="5">
    <source>
        <dbReference type="Google" id="ProtNLM"/>
    </source>
</evidence>
<dbReference type="GO" id="GO:0003676">
    <property type="term" value="F:nucleic acid binding"/>
    <property type="evidence" value="ECO:0007669"/>
    <property type="project" value="InterPro"/>
</dbReference>
<comment type="caution">
    <text evidence="3">The sequence shown here is derived from an EMBL/GenBank/DDBJ whole genome shotgun (WGS) entry which is preliminary data.</text>
</comment>
<proteinExistence type="predicted"/>
<accession>S8CW68</accession>
<organism evidence="3 4">
    <name type="scientific">Genlisea aurea</name>
    <dbReference type="NCBI Taxonomy" id="192259"/>
    <lineage>
        <taxon>Eukaryota</taxon>
        <taxon>Viridiplantae</taxon>
        <taxon>Streptophyta</taxon>
        <taxon>Embryophyta</taxon>
        <taxon>Tracheophyta</taxon>
        <taxon>Spermatophyta</taxon>
        <taxon>Magnoliopsida</taxon>
        <taxon>eudicotyledons</taxon>
        <taxon>Gunneridae</taxon>
        <taxon>Pentapetalae</taxon>
        <taxon>asterids</taxon>
        <taxon>lamiids</taxon>
        <taxon>Lamiales</taxon>
        <taxon>Lentibulariaceae</taxon>
        <taxon>Genlisea</taxon>
    </lineage>
</organism>
<evidence type="ECO:0000259" key="1">
    <source>
        <dbReference type="Pfam" id="PF13456"/>
    </source>
</evidence>
<dbReference type="InterPro" id="IPR044730">
    <property type="entry name" value="RNase_H-like_dom_plant"/>
</dbReference>
<dbReference type="GO" id="GO:0004523">
    <property type="term" value="F:RNA-DNA hybrid ribonuclease activity"/>
    <property type="evidence" value="ECO:0007669"/>
    <property type="project" value="InterPro"/>
</dbReference>
<feature type="domain" description="RNase H type-1" evidence="1">
    <location>
        <begin position="331"/>
        <end position="450"/>
    </location>
</feature>
<feature type="non-terminal residue" evidence="3">
    <location>
        <position position="1"/>
    </location>
</feature>
<protein>
    <recommendedName>
        <fullName evidence="5">RNase H type-1 domain-containing protein</fullName>
    </recommendedName>
</protein>
<dbReference type="OrthoDB" id="1428630at2759"/>
<dbReference type="Proteomes" id="UP000015453">
    <property type="component" value="Unassembled WGS sequence"/>
</dbReference>